<evidence type="ECO:0000256" key="6">
    <source>
        <dbReference type="ARBA" id="ARBA00024343"/>
    </source>
</evidence>
<comment type="caution">
    <text evidence="9">The sequence shown here is derived from an EMBL/GenBank/DDBJ whole genome shotgun (WGS) entry which is preliminary data.</text>
</comment>
<evidence type="ECO:0000313" key="9">
    <source>
        <dbReference type="EMBL" id="KAK4790125.1"/>
    </source>
</evidence>
<organism evidence="9 10">
    <name type="scientific">Trapa natans</name>
    <name type="common">Water chestnut</name>
    <dbReference type="NCBI Taxonomy" id="22666"/>
    <lineage>
        <taxon>Eukaryota</taxon>
        <taxon>Viridiplantae</taxon>
        <taxon>Streptophyta</taxon>
        <taxon>Embryophyta</taxon>
        <taxon>Tracheophyta</taxon>
        <taxon>Spermatophyta</taxon>
        <taxon>Magnoliopsida</taxon>
        <taxon>eudicotyledons</taxon>
        <taxon>Gunneridae</taxon>
        <taxon>Pentapetalae</taxon>
        <taxon>rosids</taxon>
        <taxon>malvids</taxon>
        <taxon>Myrtales</taxon>
        <taxon>Lythraceae</taxon>
        <taxon>Trapa</taxon>
    </lineage>
</organism>
<dbReference type="PRINTS" id="PR00367">
    <property type="entry name" value="ETHRSPELEMNT"/>
</dbReference>
<feature type="domain" description="AP2/ERF" evidence="8">
    <location>
        <begin position="113"/>
        <end position="170"/>
    </location>
</feature>
<dbReference type="AlphaFoldDB" id="A0AAN7LQ27"/>
<feature type="region of interest" description="Disordered" evidence="7">
    <location>
        <begin position="171"/>
        <end position="260"/>
    </location>
</feature>
<evidence type="ECO:0000256" key="4">
    <source>
        <dbReference type="ARBA" id="ARBA00023163"/>
    </source>
</evidence>
<evidence type="ECO:0000256" key="5">
    <source>
        <dbReference type="ARBA" id="ARBA00023242"/>
    </source>
</evidence>
<keyword evidence="10" id="KW-1185">Reference proteome</keyword>
<dbReference type="GO" id="GO:0009873">
    <property type="term" value="P:ethylene-activated signaling pathway"/>
    <property type="evidence" value="ECO:0007669"/>
    <property type="project" value="InterPro"/>
</dbReference>
<evidence type="ECO:0000313" key="10">
    <source>
        <dbReference type="Proteomes" id="UP001346149"/>
    </source>
</evidence>
<dbReference type="PANTHER" id="PTHR31190">
    <property type="entry name" value="DNA-BINDING DOMAIN"/>
    <property type="match status" value="1"/>
</dbReference>
<dbReference type="FunFam" id="3.30.730.10:FF:000001">
    <property type="entry name" value="Ethylene-responsive transcription factor 2"/>
    <property type="match status" value="1"/>
</dbReference>
<accession>A0AAN7LQ27</accession>
<dbReference type="EMBL" id="JAXQNO010000010">
    <property type="protein sequence ID" value="KAK4790125.1"/>
    <property type="molecule type" value="Genomic_DNA"/>
</dbReference>
<evidence type="ECO:0000259" key="8">
    <source>
        <dbReference type="PROSITE" id="PS51032"/>
    </source>
</evidence>
<protein>
    <recommendedName>
        <fullName evidence="8">AP2/ERF domain-containing protein</fullName>
    </recommendedName>
</protein>
<dbReference type="GO" id="GO:0005634">
    <property type="term" value="C:nucleus"/>
    <property type="evidence" value="ECO:0007669"/>
    <property type="project" value="UniProtKB-SubCell"/>
</dbReference>
<comment type="similarity">
    <text evidence="6">Belongs to the AP2/ERF transcription factor family. ERF subfamily.</text>
</comment>
<dbReference type="InterPro" id="IPR036955">
    <property type="entry name" value="AP2/ERF_dom_sf"/>
</dbReference>
<reference evidence="9 10" key="1">
    <citation type="journal article" date="2023" name="Hortic Res">
        <title>Pangenome of water caltrop reveals structural variations and asymmetric subgenome divergence after allopolyploidization.</title>
        <authorList>
            <person name="Zhang X."/>
            <person name="Chen Y."/>
            <person name="Wang L."/>
            <person name="Yuan Y."/>
            <person name="Fang M."/>
            <person name="Shi L."/>
            <person name="Lu R."/>
            <person name="Comes H.P."/>
            <person name="Ma Y."/>
            <person name="Chen Y."/>
            <person name="Huang G."/>
            <person name="Zhou Y."/>
            <person name="Zheng Z."/>
            <person name="Qiu Y."/>
        </authorList>
    </citation>
    <scope>NUCLEOTIDE SEQUENCE [LARGE SCALE GENOMIC DNA]</scope>
    <source>
        <strain evidence="9">F231</strain>
    </source>
</reference>
<dbReference type="GO" id="GO:0003700">
    <property type="term" value="F:DNA-binding transcription factor activity"/>
    <property type="evidence" value="ECO:0007669"/>
    <property type="project" value="InterPro"/>
</dbReference>
<dbReference type="Pfam" id="PF00847">
    <property type="entry name" value="AP2"/>
    <property type="match status" value="1"/>
</dbReference>
<dbReference type="CDD" id="cd00018">
    <property type="entry name" value="AP2"/>
    <property type="match status" value="1"/>
</dbReference>
<proteinExistence type="inferred from homology"/>
<feature type="compositionally biased region" description="Low complexity" evidence="7">
    <location>
        <begin position="230"/>
        <end position="246"/>
    </location>
</feature>
<keyword evidence="3" id="KW-0238">DNA-binding</keyword>
<name>A0AAN7LQ27_TRANT</name>
<keyword evidence="4" id="KW-0804">Transcription</keyword>
<dbReference type="Gene3D" id="3.30.730.10">
    <property type="entry name" value="AP2/ERF domain"/>
    <property type="match status" value="1"/>
</dbReference>
<dbReference type="InterPro" id="IPR001471">
    <property type="entry name" value="AP2/ERF_dom"/>
</dbReference>
<evidence type="ECO:0000256" key="3">
    <source>
        <dbReference type="ARBA" id="ARBA00023125"/>
    </source>
</evidence>
<dbReference type="Proteomes" id="UP001346149">
    <property type="component" value="Unassembled WGS sequence"/>
</dbReference>
<keyword evidence="2" id="KW-0805">Transcription regulation</keyword>
<dbReference type="PROSITE" id="PS51032">
    <property type="entry name" value="AP2_ERF"/>
    <property type="match status" value="1"/>
</dbReference>
<dbReference type="InterPro" id="IPR044808">
    <property type="entry name" value="ERF_plant"/>
</dbReference>
<feature type="compositionally biased region" description="Low complexity" evidence="7">
    <location>
        <begin position="188"/>
        <end position="199"/>
    </location>
</feature>
<dbReference type="InterPro" id="IPR016177">
    <property type="entry name" value="DNA-bd_dom_sf"/>
</dbReference>
<evidence type="ECO:0000256" key="7">
    <source>
        <dbReference type="SAM" id="MobiDB-lite"/>
    </source>
</evidence>
<keyword evidence="5" id="KW-0539">Nucleus</keyword>
<feature type="compositionally biased region" description="Low complexity" evidence="7">
    <location>
        <begin position="206"/>
        <end position="223"/>
    </location>
</feature>
<comment type="subcellular location">
    <subcellularLocation>
        <location evidence="1">Nucleus</location>
    </subcellularLocation>
</comment>
<feature type="region of interest" description="Disordered" evidence="7">
    <location>
        <begin position="89"/>
        <end position="115"/>
    </location>
</feature>
<gene>
    <name evidence="9" type="ORF">SAY86_017429</name>
</gene>
<dbReference type="SMART" id="SM00380">
    <property type="entry name" value="AP2"/>
    <property type="match status" value="1"/>
</dbReference>
<dbReference type="SUPFAM" id="SSF54171">
    <property type="entry name" value="DNA-binding domain"/>
    <property type="match status" value="1"/>
</dbReference>
<sequence length="284" mass="29255">MEESSKVLRLEQEEDIIVSTLKSVLIFGRDGPVRSAQPEPLPAPLALPDSATCHLCGIFGCLGCDYFLSEGADGTAGVRIHNNTVGVAAGGRGQQGSNNNGNGNGRGKGVKRKYRGVRQRPWGKWAAEIRDPRRAARVWLGTFETAEQAAQAYDRAAVEFRGSRAKVNFPNSAVNAPEETDGGGGSSSIGAGTSGATVAEGEKVESGGSSSSIGAGTSGATVAEGEKVESGGSSSISIGVGTSGETVAEGEKAGIGGGGDEFWEMLEMDELKVWMEMGNKKTSP</sequence>
<evidence type="ECO:0000256" key="1">
    <source>
        <dbReference type="ARBA" id="ARBA00004123"/>
    </source>
</evidence>
<dbReference type="GO" id="GO:0003677">
    <property type="term" value="F:DNA binding"/>
    <property type="evidence" value="ECO:0007669"/>
    <property type="project" value="UniProtKB-KW"/>
</dbReference>
<dbReference type="PANTHER" id="PTHR31190:SF181">
    <property type="entry name" value="OS02G0764700 PROTEIN"/>
    <property type="match status" value="1"/>
</dbReference>
<evidence type="ECO:0000256" key="2">
    <source>
        <dbReference type="ARBA" id="ARBA00023015"/>
    </source>
</evidence>